<evidence type="ECO:0000313" key="1">
    <source>
        <dbReference type="EMBL" id="AGM32966.1"/>
    </source>
</evidence>
<accession>R4UXD9</accession>
<organism evidence="1">
    <name type="scientific">Coptotermes formosanus</name>
    <name type="common">Formosan subterranean termite</name>
    <dbReference type="NCBI Taxonomy" id="36987"/>
    <lineage>
        <taxon>Eukaryota</taxon>
        <taxon>Metazoa</taxon>
        <taxon>Ecdysozoa</taxon>
        <taxon>Arthropoda</taxon>
        <taxon>Hexapoda</taxon>
        <taxon>Insecta</taxon>
        <taxon>Pterygota</taxon>
        <taxon>Neoptera</taxon>
        <taxon>Polyneoptera</taxon>
        <taxon>Dictyoptera</taxon>
        <taxon>Blattodea</taxon>
        <taxon>Blattoidea</taxon>
        <taxon>Termitoidae</taxon>
        <taxon>Rhinotermitidae</taxon>
        <taxon>Coptotermes</taxon>
    </lineage>
</organism>
<sequence length="182" mass="20810">MSKIPIQFPPLSQLPNTNVSSPGSFQLFLNKESIRFYNLANDLEGNFPRGFLQEEAKTQHIVDSLQSDSTYIQKESKNLRNAIKSAQERGKYLGRVETAVNMIYRRLNRNGFVGGLAEEKLRKISEDSGVNLDEVRILENMVITIRERIGANYTLENFMNGFHQTDPEKASLIYETVRSLIH</sequence>
<reference evidence="1" key="1">
    <citation type="submission" date="2013-03" db="EMBL/GenBank/DDBJ databases">
        <title>Immune-Related transcriptome of Coptotermes formosanus Shiraki workers: the defense mechanism.</title>
        <authorList>
            <person name="Hussain A."/>
            <person name="Li Y.F."/>
            <person name="Wen S.Y."/>
        </authorList>
    </citation>
    <scope>NUCLEOTIDE SEQUENCE</scope>
</reference>
<proteinExistence type="evidence at transcript level"/>
<dbReference type="AlphaFoldDB" id="R4UXD9"/>
<name>R4UXD9_COPFO</name>
<protein>
    <submittedName>
        <fullName evidence="1">Uncharacterized protein</fullName>
    </submittedName>
</protein>
<dbReference type="EMBL" id="KC741142">
    <property type="protein sequence ID" value="AGM32966.1"/>
    <property type="molecule type" value="mRNA"/>
</dbReference>